<organism evidence="4">
    <name type="scientific">Listeria seeligeri FSL N1-067</name>
    <dbReference type="NCBI Taxonomy" id="702453"/>
    <lineage>
        <taxon>Bacteria</taxon>
        <taxon>Bacillati</taxon>
        <taxon>Bacillota</taxon>
        <taxon>Bacilli</taxon>
        <taxon>Bacillales</taxon>
        <taxon>Listeriaceae</taxon>
        <taxon>Listeria</taxon>
    </lineage>
</organism>
<gene>
    <name evidence="4" type="ORF">NT03LS_0146</name>
</gene>
<dbReference type="EMBL" id="ADXJ01000061">
    <property type="protein sequence ID" value="EFS01634.1"/>
    <property type="molecule type" value="Genomic_DNA"/>
</dbReference>
<feature type="domain" description="HTH araC/xylS-type" evidence="3">
    <location>
        <begin position="42"/>
        <end position="80"/>
    </location>
</feature>
<comment type="caution">
    <text evidence="4">The sequence shown here is derived from an EMBL/GenBank/DDBJ whole genome shotgun (WGS) entry which is preliminary data.</text>
</comment>
<dbReference type="SUPFAM" id="SSF46689">
    <property type="entry name" value="Homeodomain-like"/>
    <property type="match status" value="1"/>
</dbReference>
<name>E3ZL58_LISSE</name>
<dbReference type="AlphaFoldDB" id="E3ZL58"/>
<evidence type="ECO:0000256" key="1">
    <source>
        <dbReference type="ARBA" id="ARBA00023015"/>
    </source>
</evidence>
<evidence type="ECO:0000259" key="3">
    <source>
        <dbReference type="PROSITE" id="PS01124"/>
    </source>
</evidence>
<proteinExistence type="predicted"/>
<dbReference type="HOGENOM" id="CLU_2585483_0_0_9"/>
<evidence type="ECO:0000256" key="2">
    <source>
        <dbReference type="ARBA" id="ARBA00023163"/>
    </source>
</evidence>
<keyword evidence="2" id="KW-0804">Transcription</keyword>
<dbReference type="Pfam" id="PF00165">
    <property type="entry name" value="HTH_AraC"/>
    <property type="match status" value="1"/>
</dbReference>
<keyword evidence="1" id="KW-0805">Transcription regulation</keyword>
<dbReference type="Gene3D" id="1.10.10.60">
    <property type="entry name" value="Homeodomain-like"/>
    <property type="match status" value="1"/>
</dbReference>
<reference evidence="4" key="1">
    <citation type="journal article" date="2010" name="Microbiol. Resour. Announc.">
        <title>Comparative genomics of the bacterial genus Listeria: Genome evolution is characterized by limited gene acquisition and limited gene loss.</title>
        <authorList>
            <person name="den Bakker H.C."/>
            <person name="Cummings C.A."/>
            <person name="Ferreira V."/>
            <person name="Vatta P."/>
            <person name="Orsi R.H."/>
            <person name="Degoricija L."/>
            <person name="Barker M."/>
            <person name="Petrauskene O."/>
            <person name="Furtado M.R."/>
            <person name="Wiedmann M."/>
        </authorList>
    </citation>
    <scope>NUCLEOTIDE SEQUENCE [LARGE SCALE GENOMIC DNA]</scope>
    <source>
        <strain evidence="4">FSL N1-067</strain>
    </source>
</reference>
<dbReference type="Proteomes" id="UP000004302">
    <property type="component" value="Chromosome"/>
</dbReference>
<dbReference type="InterPro" id="IPR018060">
    <property type="entry name" value="HTH_AraC"/>
</dbReference>
<dbReference type="PROSITE" id="PS01124">
    <property type="entry name" value="HTH_ARAC_FAMILY_2"/>
    <property type="match status" value="1"/>
</dbReference>
<dbReference type="PATRIC" id="fig|702453.3.peg.110"/>
<evidence type="ECO:0000313" key="4">
    <source>
        <dbReference type="EMBL" id="EFS01634.1"/>
    </source>
</evidence>
<protein>
    <submittedName>
        <fullName evidence="4">Transcriptional regulator PocR</fullName>
    </submittedName>
</protein>
<sequence>MLTIISQYYLKSEMEKSHEEQKQKIAFHHTKVAHHEDNKEIRKALKYIEKNLNRPITLDEVASHVYLSSYYFSKLFKKEY</sequence>
<dbReference type="GO" id="GO:0003700">
    <property type="term" value="F:DNA-binding transcription factor activity"/>
    <property type="evidence" value="ECO:0007669"/>
    <property type="project" value="InterPro"/>
</dbReference>
<accession>E3ZL58</accession>
<dbReference type="GO" id="GO:0043565">
    <property type="term" value="F:sequence-specific DNA binding"/>
    <property type="evidence" value="ECO:0007669"/>
    <property type="project" value="InterPro"/>
</dbReference>
<dbReference type="InterPro" id="IPR009057">
    <property type="entry name" value="Homeodomain-like_sf"/>
</dbReference>